<feature type="domain" description="HTH cro/C1-type" evidence="1">
    <location>
        <begin position="28"/>
        <end position="82"/>
    </location>
</feature>
<dbReference type="GO" id="GO:0003677">
    <property type="term" value="F:DNA binding"/>
    <property type="evidence" value="ECO:0007669"/>
    <property type="project" value="InterPro"/>
</dbReference>
<dbReference type="Pfam" id="PF08667">
    <property type="entry name" value="BetR"/>
    <property type="match status" value="1"/>
</dbReference>
<organism evidence="2 3">
    <name type="scientific">Nesterenkonia alkaliphila</name>
    <dbReference type="NCBI Taxonomy" id="1463631"/>
    <lineage>
        <taxon>Bacteria</taxon>
        <taxon>Bacillati</taxon>
        <taxon>Actinomycetota</taxon>
        <taxon>Actinomycetes</taxon>
        <taxon>Micrococcales</taxon>
        <taxon>Micrococcaceae</taxon>
        <taxon>Nesterenkonia</taxon>
    </lineage>
</organism>
<dbReference type="EMBL" id="WRPM01000031">
    <property type="protein sequence ID" value="MVT25708.1"/>
    <property type="molecule type" value="Genomic_DNA"/>
</dbReference>
<sequence>MGIVSGMTIAPENIDPKIAANDLVSGEIRAWLSRRGLTQKDLASVLGLSAGSVSWRMKGKTLWAFSELVVVASWLNISIAQLLGEDLVNEKNPHPMGEGSLLGVARPGFEPGTSGL</sequence>
<dbReference type="AlphaFoldDB" id="A0A7K1UGX5"/>
<reference evidence="2 3" key="1">
    <citation type="submission" date="2019-12" db="EMBL/GenBank/DDBJ databases">
        <title>Nesterenkonia muleiensis sp. nov., a novel actinobacterium isolated from sap of Populus euphratica.</title>
        <authorList>
            <person name="Wang R."/>
        </authorList>
    </citation>
    <scope>NUCLEOTIDE SEQUENCE [LARGE SCALE GENOMIC DNA]</scope>
    <source>
        <strain evidence="2 3">F10</strain>
    </source>
</reference>
<accession>A0A7K1UGX5</accession>
<dbReference type="SUPFAM" id="SSF47413">
    <property type="entry name" value="lambda repressor-like DNA-binding domains"/>
    <property type="match status" value="1"/>
</dbReference>
<evidence type="ECO:0000313" key="2">
    <source>
        <dbReference type="EMBL" id="MVT25708.1"/>
    </source>
</evidence>
<dbReference type="InterPro" id="IPR001387">
    <property type="entry name" value="Cro/C1-type_HTH"/>
</dbReference>
<comment type="caution">
    <text evidence="2">The sequence shown here is derived from an EMBL/GenBank/DDBJ whole genome shotgun (WGS) entry which is preliminary data.</text>
</comment>
<dbReference type="PROSITE" id="PS50943">
    <property type="entry name" value="HTH_CROC1"/>
    <property type="match status" value="1"/>
</dbReference>
<proteinExistence type="predicted"/>
<dbReference type="RefSeq" id="WP_157321999.1">
    <property type="nucleotide sequence ID" value="NZ_BMFX01000007.1"/>
</dbReference>
<dbReference type="InterPro" id="IPR010982">
    <property type="entry name" value="Lambda_DNA-bd_dom_sf"/>
</dbReference>
<dbReference type="Proteomes" id="UP000460157">
    <property type="component" value="Unassembled WGS sequence"/>
</dbReference>
<dbReference type="Gene3D" id="1.10.260.40">
    <property type="entry name" value="lambda repressor-like DNA-binding domains"/>
    <property type="match status" value="1"/>
</dbReference>
<dbReference type="InterPro" id="IPR013975">
    <property type="entry name" value="Tscrpt_reg_BetR_N"/>
</dbReference>
<keyword evidence="3" id="KW-1185">Reference proteome</keyword>
<dbReference type="SMART" id="SM00530">
    <property type="entry name" value="HTH_XRE"/>
    <property type="match status" value="1"/>
</dbReference>
<protein>
    <submittedName>
        <fullName evidence="2">Winged helix-turn-helix transcriptional regulator</fullName>
    </submittedName>
</protein>
<gene>
    <name evidence="2" type="ORF">GNZ21_04915</name>
</gene>
<evidence type="ECO:0000259" key="1">
    <source>
        <dbReference type="PROSITE" id="PS50943"/>
    </source>
</evidence>
<name>A0A7K1UGX5_9MICC</name>
<evidence type="ECO:0000313" key="3">
    <source>
        <dbReference type="Proteomes" id="UP000460157"/>
    </source>
</evidence>
<dbReference type="CDD" id="cd00093">
    <property type="entry name" value="HTH_XRE"/>
    <property type="match status" value="1"/>
</dbReference>
<dbReference type="OrthoDB" id="4880423at2"/>